<proteinExistence type="predicted"/>
<dbReference type="Pfam" id="PF03235">
    <property type="entry name" value="GmrSD_N"/>
    <property type="match status" value="1"/>
</dbReference>
<feature type="domain" description="GmrSD restriction endonucleases N-terminal" evidence="1">
    <location>
        <begin position="14"/>
        <end position="181"/>
    </location>
</feature>
<accession>A0ABX4QUL4</accession>
<comment type="caution">
    <text evidence="2">The sequence shown here is derived from an EMBL/GenBank/DDBJ whole genome shotgun (WGS) entry which is preliminary data.</text>
</comment>
<keyword evidence="3" id="KW-1185">Reference proteome</keyword>
<organism evidence="2 3">
    <name type="scientific">Nocardioides alpinus</name>
    <dbReference type="NCBI Taxonomy" id="748909"/>
    <lineage>
        <taxon>Bacteria</taxon>
        <taxon>Bacillati</taxon>
        <taxon>Actinomycetota</taxon>
        <taxon>Actinomycetes</taxon>
        <taxon>Propionibacteriales</taxon>
        <taxon>Nocardioidaceae</taxon>
        <taxon>Nocardioides</taxon>
    </lineage>
</organism>
<reference evidence="2 3" key="1">
    <citation type="submission" date="2017-12" db="EMBL/GenBank/DDBJ databases">
        <title>Pharmacopeia of the Arctic Ocean.</title>
        <authorList>
            <person name="Collins E."/>
            <person name="Ducluzeau A.-L."/>
        </authorList>
    </citation>
    <scope>NUCLEOTIDE SEQUENCE [LARGE SCALE GENOMIC DNA]</scope>
    <source>
        <strain evidence="2 3">DSM 23325</strain>
    </source>
</reference>
<evidence type="ECO:0000313" key="2">
    <source>
        <dbReference type="EMBL" id="PKH38468.1"/>
    </source>
</evidence>
<dbReference type="EMBL" id="PJBV01000033">
    <property type="protein sequence ID" value="PKH38468.1"/>
    <property type="molecule type" value="Genomic_DNA"/>
</dbReference>
<sequence>MSHIMIKRVSWTVAELLRSIQVFQLDPGYQREGGIWTRDRQQLFIDSILNGFDVPPLYLHRLQPPEFVDDVASTYAVIDGRQRLEALTGFANDGYGLSSDFRLLEEVEEAQPALTEELALPPSRYAGMRFGELKQYSTSLAYRYLDYHFPVTIVETEDPDVIEELFFRLNEGVPLTSAEKRSRGALLREVVLPLIHEEEIFRAARFRSKRRTHEDLLIRLLYLADVGASVYEVPDLKKRALDDFAASFRPALGQTWNAPQEAQVRGRLDSLLSQTVPVLKAMNDTFHPGDSLLSTVNSYTAHYLVIQELMTKGSSLPARQPFERFAEELASLRGLPEEDLSDDQVEALDFAAPIQGSTTGSYFSRKATILYRYIVGDLKLR</sequence>
<evidence type="ECO:0000313" key="3">
    <source>
        <dbReference type="Proteomes" id="UP000233565"/>
    </source>
</evidence>
<dbReference type="PANTHER" id="PTHR39639:SF1">
    <property type="entry name" value="DUF262 DOMAIN-CONTAINING PROTEIN"/>
    <property type="match status" value="1"/>
</dbReference>
<dbReference type="RefSeq" id="WP_101228969.1">
    <property type="nucleotide sequence ID" value="NZ_FOKC01000016.1"/>
</dbReference>
<dbReference type="InterPro" id="IPR004919">
    <property type="entry name" value="GmrSD_N"/>
</dbReference>
<dbReference type="PANTHER" id="PTHR39639">
    <property type="entry name" value="CHROMOSOME 16, WHOLE GENOME SHOTGUN SEQUENCE"/>
    <property type="match status" value="1"/>
</dbReference>
<gene>
    <name evidence="2" type="ORF">CXG46_15595</name>
</gene>
<dbReference type="Proteomes" id="UP000233565">
    <property type="component" value="Unassembled WGS sequence"/>
</dbReference>
<protein>
    <recommendedName>
        <fullName evidence="1">GmrSD restriction endonucleases N-terminal domain-containing protein</fullName>
    </recommendedName>
</protein>
<evidence type="ECO:0000259" key="1">
    <source>
        <dbReference type="Pfam" id="PF03235"/>
    </source>
</evidence>
<name>A0ABX4QUL4_9ACTN</name>